<comment type="caution">
    <text evidence="2">The sequence shown here is derived from an EMBL/GenBank/DDBJ whole genome shotgun (WGS) entry which is preliminary data.</text>
</comment>
<sequence length="185" mass="20504">MKSLIDHPTASLKWLRSGFVPPDFELVGNEGVFATLAFLDDERTLARVRTADGSWTLKHLGILTPVVTLREEGGTTNLATFHPHALRHGSLQFHDGTAFDWAWLHEGEGGGVFLDQGGKPMIHLQAHSGRDLRSTRDFERCDVKLSPGLPTFSMSALLAAFGWYLILFDHLKEQDDVAAETALRL</sequence>
<reference evidence="2" key="1">
    <citation type="submission" date="2020-10" db="EMBL/GenBank/DDBJ databases">
        <title>Connecting structure to function with the recovery of over 1000 high-quality activated sludge metagenome-assembled genomes encoding full-length rRNA genes using long-read sequencing.</title>
        <authorList>
            <person name="Singleton C.M."/>
            <person name="Petriglieri F."/>
            <person name="Kristensen J.M."/>
            <person name="Kirkegaard R.H."/>
            <person name="Michaelsen T.Y."/>
            <person name="Andersen M.H."/>
            <person name="Karst S.M."/>
            <person name="Dueholm M.S."/>
            <person name="Nielsen P.H."/>
            <person name="Albertsen M."/>
        </authorList>
    </citation>
    <scope>NUCLEOTIDE SEQUENCE</scope>
    <source>
        <strain evidence="2">Skiv_18-Q3-R9-52_MAXAC.067</strain>
    </source>
</reference>
<keyword evidence="1" id="KW-0472">Membrane</keyword>
<organism evidence="2 3">
    <name type="scientific">Candidatus Geothrix skivensis</name>
    <dbReference type="NCBI Taxonomy" id="2954439"/>
    <lineage>
        <taxon>Bacteria</taxon>
        <taxon>Pseudomonadati</taxon>
        <taxon>Acidobacteriota</taxon>
        <taxon>Holophagae</taxon>
        <taxon>Holophagales</taxon>
        <taxon>Holophagaceae</taxon>
        <taxon>Geothrix</taxon>
    </lineage>
</organism>
<name>A0A9D7SI16_9BACT</name>
<evidence type="ECO:0000313" key="2">
    <source>
        <dbReference type="EMBL" id="MBK9797830.1"/>
    </source>
</evidence>
<keyword evidence="1" id="KW-1133">Transmembrane helix</keyword>
<protein>
    <submittedName>
        <fullName evidence="2">Uncharacterized protein</fullName>
    </submittedName>
</protein>
<accession>A0A9D7SI16</accession>
<proteinExistence type="predicted"/>
<keyword evidence="1" id="KW-0812">Transmembrane</keyword>
<dbReference type="Proteomes" id="UP000886657">
    <property type="component" value="Unassembled WGS sequence"/>
</dbReference>
<gene>
    <name evidence="2" type="ORF">IPP58_15390</name>
</gene>
<dbReference type="EMBL" id="JADKIO010000012">
    <property type="protein sequence ID" value="MBK9797830.1"/>
    <property type="molecule type" value="Genomic_DNA"/>
</dbReference>
<evidence type="ECO:0000256" key="1">
    <source>
        <dbReference type="SAM" id="Phobius"/>
    </source>
</evidence>
<feature type="transmembrane region" description="Helical" evidence="1">
    <location>
        <begin position="148"/>
        <end position="167"/>
    </location>
</feature>
<dbReference type="AlphaFoldDB" id="A0A9D7SI16"/>
<evidence type="ECO:0000313" key="3">
    <source>
        <dbReference type="Proteomes" id="UP000886657"/>
    </source>
</evidence>